<evidence type="ECO:0000313" key="1">
    <source>
        <dbReference type="EMBL" id="CNU77528.1"/>
    </source>
</evidence>
<protein>
    <submittedName>
        <fullName evidence="2">Uncharacterized protein</fullName>
    </submittedName>
</protein>
<accession>A0A655E2E2</accession>
<dbReference type="Proteomes" id="UP000039541">
    <property type="component" value="Unassembled WGS sequence"/>
</dbReference>
<evidence type="ECO:0000313" key="4">
    <source>
        <dbReference type="Proteomes" id="UP000041314"/>
    </source>
</evidence>
<proteinExistence type="predicted"/>
<gene>
    <name evidence="1" type="ORF">ERS008198_03534</name>
    <name evidence="2" type="ORF">ERS008202_04008</name>
</gene>
<dbReference type="EMBL" id="CQPC01000072">
    <property type="protein sequence ID" value="CNU98396.1"/>
    <property type="molecule type" value="Genomic_DNA"/>
</dbReference>
<organism evidence="2 3">
    <name type="scientific">Salmonella enterica subsp. enterica serovar Bovismorbificans</name>
    <dbReference type="NCBI Taxonomy" id="58097"/>
    <lineage>
        <taxon>Bacteria</taxon>
        <taxon>Pseudomonadati</taxon>
        <taxon>Pseudomonadota</taxon>
        <taxon>Gammaproteobacteria</taxon>
        <taxon>Enterobacterales</taxon>
        <taxon>Enterobacteriaceae</taxon>
        <taxon>Salmonella</taxon>
    </lineage>
</organism>
<name>A0A655E2E2_SALET</name>
<evidence type="ECO:0000313" key="2">
    <source>
        <dbReference type="EMBL" id="CNU98396.1"/>
    </source>
</evidence>
<dbReference type="EMBL" id="CQPA01000035">
    <property type="protein sequence ID" value="CNU77528.1"/>
    <property type="molecule type" value="Genomic_DNA"/>
</dbReference>
<sequence>MTGEVDVLLGKCSQLRHLLLKARIVQAVYGNEQHILTGAHIAIVQIAERVLYGDRFRIALLYQTALIFLRIQQTVFFKKTSRRHRIRERQVCPLHGNRPVKISVCPDVDKMRCDKGDEKECRKRPCEMAAARETAQLLPTPCRK</sequence>
<reference evidence="3 4" key="1">
    <citation type="submission" date="2015-03" db="EMBL/GenBank/DDBJ databases">
        <authorList>
            <consortium name="Pathogen Informatics"/>
        </authorList>
    </citation>
    <scope>NUCLEOTIDE SEQUENCE [LARGE SCALE GENOMIC DNA]</scope>
    <source>
        <strain evidence="2 3">3476</strain>
        <strain evidence="1 4">A1104</strain>
    </source>
</reference>
<dbReference type="AlphaFoldDB" id="A0A655E2E2"/>
<evidence type="ECO:0000313" key="3">
    <source>
        <dbReference type="Proteomes" id="UP000039541"/>
    </source>
</evidence>
<dbReference type="Proteomes" id="UP000041314">
    <property type="component" value="Unassembled WGS sequence"/>
</dbReference>